<dbReference type="AlphaFoldDB" id="A0A9J6DFJ3"/>
<sequence>MKLNTPCCTRYLSPRPRRLLHWTSSALACCWCAMKVIVVGTEITPNKFEASEWLTQVNKSREFRTSTGTTIPPTSDTQDGRFLSHKTSNATNDDTTATDRSLTLRQRGRRLVLNSVASNQPRLPSDALKFIVCPRGGILLSKITNFQLLEAIYAAANFPKASICGEDLIQVNPKQNTFAYYTPAIKRAERVLRLMIDNSQYKISVYCAPDESQRCDVIRGIYLRLDRQGKTRSNISAKVNASPSLQQVCFTDTTLAKDASALPSSQRNTLVWWRPAQTPRVCSEDIIIVLKPRTTLDIWKVFRHGDTGTAISGYIIAVTAGDLNVWPVWNKMCWCALSLIRRVADQLIKDFDLRVGEASYPFRSHLKINEEVCRSVISVREDETSESLKS</sequence>
<dbReference type="EMBL" id="JABSTU010000009">
    <property type="protein sequence ID" value="KAH8020694.1"/>
    <property type="molecule type" value="Genomic_DNA"/>
</dbReference>
<proteinExistence type="predicted"/>
<comment type="caution">
    <text evidence="2">The sequence shown here is derived from an EMBL/GenBank/DDBJ whole genome shotgun (WGS) entry which is preliminary data.</text>
</comment>
<evidence type="ECO:0000256" key="1">
    <source>
        <dbReference type="SAM" id="MobiDB-lite"/>
    </source>
</evidence>
<protein>
    <submittedName>
        <fullName evidence="2">Uncharacterized protein</fullName>
    </submittedName>
</protein>
<dbReference type="PROSITE" id="PS51257">
    <property type="entry name" value="PROKAR_LIPOPROTEIN"/>
    <property type="match status" value="1"/>
</dbReference>
<name>A0A9J6DFJ3_RHIMP</name>
<feature type="compositionally biased region" description="Polar residues" evidence="1">
    <location>
        <begin position="65"/>
        <end position="77"/>
    </location>
</feature>
<keyword evidence="3" id="KW-1185">Reference proteome</keyword>
<evidence type="ECO:0000313" key="3">
    <source>
        <dbReference type="Proteomes" id="UP000821866"/>
    </source>
</evidence>
<reference evidence="2" key="1">
    <citation type="journal article" date="2020" name="Cell">
        <title>Large-Scale Comparative Analyses of Tick Genomes Elucidate Their Genetic Diversity and Vector Capacities.</title>
        <authorList>
            <consortium name="Tick Genome and Microbiome Consortium (TIGMIC)"/>
            <person name="Jia N."/>
            <person name="Wang J."/>
            <person name="Shi W."/>
            <person name="Du L."/>
            <person name="Sun Y."/>
            <person name="Zhan W."/>
            <person name="Jiang J.F."/>
            <person name="Wang Q."/>
            <person name="Zhang B."/>
            <person name="Ji P."/>
            <person name="Bell-Sakyi L."/>
            <person name="Cui X.M."/>
            <person name="Yuan T.T."/>
            <person name="Jiang B.G."/>
            <person name="Yang W.F."/>
            <person name="Lam T.T."/>
            <person name="Chang Q.C."/>
            <person name="Ding S.J."/>
            <person name="Wang X.J."/>
            <person name="Zhu J.G."/>
            <person name="Ruan X.D."/>
            <person name="Zhao L."/>
            <person name="Wei J.T."/>
            <person name="Ye R.Z."/>
            <person name="Que T.C."/>
            <person name="Du C.H."/>
            <person name="Zhou Y.H."/>
            <person name="Cheng J.X."/>
            <person name="Dai P.F."/>
            <person name="Guo W.B."/>
            <person name="Han X.H."/>
            <person name="Huang E.J."/>
            <person name="Li L.F."/>
            <person name="Wei W."/>
            <person name="Gao Y.C."/>
            <person name="Liu J.Z."/>
            <person name="Shao H.Z."/>
            <person name="Wang X."/>
            <person name="Wang C.C."/>
            <person name="Yang T.C."/>
            <person name="Huo Q.B."/>
            <person name="Li W."/>
            <person name="Chen H.Y."/>
            <person name="Chen S.E."/>
            <person name="Zhou L.G."/>
            <person name="Ni X.B."/>
            <person name="Tian J.H."/>
            <person name="Sheng Y."/>
            <person name="Liu T."/>
            <person name="Pan Y.S."/>
            <person name="Xia L.Y."/>
            <person name="Li J."/>
            <person name="Zhao F."/>
            <person name="Cao W.C."/>
        </authorList>
    </citation>
    <scope>NUCLEOTIDE SEQUENCE</scope>
    <source>
        <strain evidence="2">Rmic-2018</strain>
    </source>
</reference>
<gene>
    <name evidence="2" type="ORF">HPB51_002643</name>
</gene>
<reference evidence="2" key="2">
    <citation type="submission" date="2021-09" db="EMBL/GenBank/DDBJ databases">
        <authorList>
            <person name="Jia N."/>
            <person name="Wang J."/>
            <person name="Shi W."/>
            <person name="Du L."/>
            <person name="Sun Y."/>
            <person name="Zhan W."/>
            <person name="Jiang J."/>
            <person name="Wang Q."/>
            <person name="Zhang B."/>
            <person name="Ji P."/>
            <person name="Sakyi L.B."/>
            <person name="Cui X."/>
            <person name="Yuan T."/>
            <person name="Jiang B."/>
            <person name="Yang W."/>
            <person name="Lam T.T.-Y."/>
            <person name="Chang Q."/>
            <person name="Ding S."/>
            <person name="Wang X."/>
            <person name="Zhu J."/>
            <person name="Ruan X."/>
            <person name="Zhao L."/>
            <person name="Wei J."/>
            <person name="Que T."/>
            <person name="Du C."/>
            <person name="Cheng J."/>
            <person name="Dai P."/>
            <person name="Han X."/>
            <person name="Huang E."/>
            <person name="Gao Y."/>
            <person name="Liu J."/>
            <person name="Shao H."/>
            <person name="Ye R."/>
            <person name="Li L."/>
            <person name="Wei W."/>
            <person name="Wang X."/>
            <person name="Wang C."/>
            <person name="Huo Q."/>
            <person name="Li W."/>
            <person name="Guo W."/>
            <person name="Chen H."/>
            <person name="Chen S."/>
            <person name="Zhou L."/>
            <person name="Zhou L."/>
            <person name="Ni X."/>
            <person name="Tian J."/>
            <person name="Zhou Y."/>
            <person name="Sheng Y."/>
            <person name="Liu T."/>
            <person name="Pan Y."/>
            <person name="Xia L."/>
            <person name="Li J."/>
            <person name="Zhao F."/>
            <person name="Cao W."/>
        </authorList>
    </citation>
    <scope>NUCLEOTIDE SEQUENCE</scope>
    <source>
        <strain evidence="2">Rmic-2018</strain>
        <tissue evidence="2">Larvae</tissue>
    </source>
</reference>
<evidence type="ECO:0000313" key="2">
    <source>
        <dbReference type="EMBL" id="KAH8020694.1"/>
    </source>
</evidence>
<feature type="region of interest" description="Disordered" evidence="1">
    <location>
        <begin position="64"/>
        <end position="97"/>
    </location>
</feature>
<organism evidence="2 3">
    <name type="scientific">Rhipicephalus microplus</name>
    <name type="common">Cattle tick</name>
    <name type="synonym">Boophilus microplus</name>
    <dbReference type="NCBI Taxonomy" id="6941"/>
    <lineage>
        <taxon>Eukaryota</taxon>
        <taxon>Metazoa</taxon>
        <taxon>Ecdysozoa</taxon>
        <taxon>Arthropoda</taxon>
        <taxon>Chelicerata</taxon>
        <taxon>Arachnida</taxon>
        <taxon>Acari</taxon>
        <taxon>Parasitiformes</taxon>
        <taxon>Ixodida</taxon>
        <taxon>Ixodoidea</taxon>
        <taxon>Ixodidae</taxon>
        <taxon>Rhipicephalinae</taxon>
        <taxon>Rhipicephalus</taxon>
        <taxon>Boophilus</taxon>
    </lineage>
</organism>
<dbReference type="Proteomes" id="UP000821866">
    <property type="component" value="Chromosome 7"/>
</dbReference>
<accession>A0A9J6DFJ3</accession>